<gene>
    <name evidence="3" type="ORF">FPE_LOCUS32268</name>
</gene>
<dbReference type="GO" id="GO:0016567">
    <property type="term" value="P:protein ubiquitination"/>
    <property type="evidence" value="ECO:0007669"/>
    <property type="project" value="TreeGrafter"/>
</dbReference>
<proteinExistence type="inferred from homology"/>
<keyword evidence="2" id="KW-1133">Transmembrane helix</keyword>
<accession>A0AAD2AB26</accession>
<feature type="transmembrane region" description="Helical" evidence="2">
    <location>
        <begin position="89"/>
        <end position="108"/>
    </location>
</feature>
<sequence length="229" mass="25366">MNKACSFHVSPEDDTKEAANKLHLEGPSNDSENEDTCLGKTRGMIMGAAVSTVYYNLKLRHLTIDMPIIVYDLVVHVQPMLMLGISIRISFNVIFADWMVTVLLIILYEAAKQCRQAVRVVENVHLKELSLLIFVWMAFLALQIIKHSKLTFSSLHIPLSLGVYGHESICMYKGWKKIASKRDDGSNLKVHQLITYCLLGALAGTVWGLLGVGGGSIMGPIFLELGIPP</sequence>
<feature type="transmembrane region" description="Helical" evidence="2">
    <location>
        <begin position="151"/>
        <end position="172"/>
    </location>
</feature>
<evidence type="ECO:0000313" key="3">
    <source>
        <dbReference type="EMBL" id="CAI9784838.1"/>
    </source>
</evidence>
<keyword evidence="4" id="KW-1185">Reference proteome</keyword>
<dbReference type="Proteomes" id="UP000834106">
    <property type="component" value="Chromosome 21"/>
</dbReference>
<feature type="transmembrane region" description="Helical" evidence="2">
    <location>
        <begin position="193"/>
        <end position="223"/>
    </location>
</feature>
<keyword evidence="2" id="KW-0812">Transmembrane</keyword>
<evidence type="ECO:0000256" key="2">
    <source>
        <dbReference type="SAM" id="Phobius"/>
    </source>
</evidence>
<dbReference type="PANTHER" id="PTHR14255:SF1">
    <property type="entry name" value="SULFITE EXPORTER TAUE_SAFE FAMILY PROTEIN 3"/>
    <property type="match status" value="1"/>
</dbReference>
<protein>
    <submittedName>
        <fullName evidence="3">Uncharacterized protein</fullName>
    </submittedName>
</protein>
<feature type="transmembrane region" description="Helical" evidence="2">
    <location>
        <begin position="129"/>
        <end position="145"/>
    </location>
</feature>
<comment type="similarity">
    <text evidence="1">Belongs to the 4-toluene sulfonate uptake permease (TSUP) (TC 2.A.102) family.</text>
</comment>
<keyword evidence="2" id="KW-0472">Membrane</keyword>
<reference evidence="3" key="1">
    <citation type="submission" date="2023-05" db="EMBL/GenBank/DDBJ databases">
        <authorList>
            <person name="Huff M."/>
        </authorList>
    </citation>
    <scope>NUCLEOTIDE SEQUENCE</scope>
</reference>
<dbReference type="AlphaFoldDB" id="A0AAD2AB26"/>
<organism evidence="3 4">
    <name type="scientific">Fraxinus pennsylvanica</name>
    <dbReference type="NCBI Taxonomy" id="56036"/>
    <lineage>
        <taxon>Eukaryota</taxon>
        <taxon>Viridiplantae</taxon>
        <taxon>Streptophyta</taxon>
        <taxon>Embryophyta</taxon>
        <taxon>Tracheophyta</taxon>
        <taxon>Spermatophyta</taxon>
        <taxon>Magnoliopsida</taxon>
        <taxon>eudicotyledons</taxon>
        <taxon>Gunneridae</taxon>
        <taxon>Pentapetalae</taxon>
        <taxon>asterids</taxon>
        <taxon>lamiids</taxon>
        <taxon>Lamiales</taxon>
        <taxon>Oleaceae</taxon>
        <taxon>Oleeae</taxon>
        <taxon>Fraxinus</taxon>
    </lineage>
</organism>
<name>A0AAD2AB26_9LAMI</name>
<dbReference type="GO" id="GO:0031464">
    <property type="term" value="C:Cul4A-RING E3 ubiquitin ligase complex"/>
    <property type="evidence" value="ECO:0007669"/>
    <property type="project" value="TreeGrafter"/>
</dbReference>
<dbReference type="EMBL" id="OU503056">
    <property type="protein sequence ID" value="CAI9784838.1"/>
    <property type="molecule type" value="Genomic_DNA"/>
</dbReference>
<evidence type="ECO:0000313" key="4">
    <source>
        <dbReference type="Proteomes" id="UP000834106"/>
    </source>
</evidence>
<dbReference type="PANTHER" id="PTHR14255">
    <property type="entry name" value="CEREBLON"/>
    <property type="match status" value="1"/>
</dbReference>
<evidence type="ECO:0000256" key="1">
    <source>
        <dbReference type="ARBA" id="ARBA00009142"/>
    </source>
</evidence>